<evidence type="ECO:0000313" key="3">
    <source>
        <dbReference type="EMBL" id="AXK82518.1"/>
    </source>
</evidence>
<comment type="similarity">
    <text evidence="1 2">Belongs to the UPF0235 family.</text>
</comment>
<dbReference type="GO" id="GO:0005737">
    <property type="term" value="C:cytoplasm"/>
    <property type="evidence" value="ECO:0007669"/>
    <property type="project" value="TreeGrafter"/>
</dbReference>
<accession>A0A346A021</accession>
<dbReference type="AlphaFoldDB" id="A0A346A021"/>
<gene>
    <name evidence="3" type="ORF">DW352_19535</name>
</gene>
<sequence length="105" mass="11060">MTAPWQAVPGGIALAVRLTPKGGRDAIDGVDRLADGRSVLKVRVRAAPTEGEANDALCRLIAKMLGVPPRDVVLTAGATARVKRLTVAGDTTKFTTRLEELVKAE</sequence>
<dbReference type="EMBL" id="CP031417">
    <property type="protein sequence ID" value="AXK82518.1"/>
    <property type="molecule type" value="Genomic_DNA"/>
</dbReference>
<dbReference type="InterPro" id="IPR036591">
    <property type="entry name" value="YggU-like_sf"/>
</dbReference>
<reference evidence="3 4" key="1">
    <citation type="submission" date="2018-07" db="EMBL/GenBank/DDBJ databases">
        <authorList>
            <person name="Quirk P.G."/>
            <person name="Krulwich T.A."/>
        </authorList>
    </citation>
    <scope>NUCLEOTIDE SEQUENCE [LARGE SCALE GENOMIC DNA]</scope>
    <source>
        <strain evidence="3 4">CC-BB4</strain>
    </source>
</reference>
<dbReference type="Gene3D" id="3.30.1200.10">
    <property type="entry name" value="YggU-like"/>
    <property type="match status" value="1"/>
</dbReference>
<organism evidence="3 4">
    <name type="scientific">Pseudolabrys taiwanensis</name>
    <dbReference type="NCBI Taxonomy" id="331696"/>
    <lineage>
        <taxon>Bacteria</taxon>
        <taxon>Pseudomonadati</taxon>
        <taxon>Pseudomonadota</taxon>
        <taxon>Alphaproteobacteria</taxon>
        <taxon>Hyphomicrobiales</taxon>
        <taxon>Xanthobacteraceae</taxon>
        <taxon>Pseudolabrys</taxon>
    </lineage>
</organism>
<dbReference type="Proteomes" id="UP000254889">
    <property type="component" value="Chromosome"/>
</dbReference>
<dbReference type="KEGG" id="ptaw:DW352_19535"/>
<dbReference type="SUPFAM" id="SSF69786">
    <property type="entry name" value="YggU-like"/>
    <property type="match status" value="1"/>
</dbReference>
<dbReference type="NCBIfam" id="NF002348">
    <property type="entry name" value="PRK01310.1"/>
    <property type="match status" value="1"/>
</dbReference>
<dbReference type="OrthoDB" id="9801972at2"/>
<protein>
    <recommendedName>
        <fullName evidence="2">UPF0235 protein DW352_19535</fullName>
    </recommendedName>
</protein>
<dbReference type="PANTHER" id="PTHR13420:SF7">
    <property type="entry name" value="UPF0235 PROTEIN C15ORF40"/>
    <property type="match status" value="1"/>
</dbReference>
<dbReference type="PANTHER" id="PTHR13420">
    <property type="entry name" value="UPF0235 PROTEIN C15ORF40"/>
    <property type="match status" value="1"/>
</dbReference>
<name>A0A346A021_9HYPH</name>
<evidence type="ECO:0000313" key="4">
    <source>
        <dbReference type="Proteomes" id="UP000254889"/>
    </source>
</evidence>
<evidence type="ECO:0000256" key="2">
    <source>
        <dbReference type="HAMAP-Rule" id="MF_00634"/>
    </source>
</evidence>
<dbReference type="RefSeq" id="WP_115692897.1">
    <property type="nucleotide sequence ID" value="NZ_CP031417.1"/>
</dbReference>
<evidence type="ECO:0000256" key="1">
    <source>
        <dbReference type="ARBA" id="ARBA00010364"/>
    </source>
</evidence>
<keyword evidence="4" id="KW-1185">Reference proteome</keyword>
<dbReference type="InterPro" id="IPR003746">
    <property type="entry name" value="DUF167"/>
</dbReference>
<dbReference type="Pfam" id="PF02594">
    <property type="entry name" value="DUF167"/>
    <property type="match status" value="1"/>
</dbReference>
<dbReference type="NCBIfam" id="TIGR00251">
    <property type="entry name" value="DUF167 family protein"/>
    <property type="match status" value="1"/>
</dbReference>
<dbReference type="SMART" id="SM01152">
    <property type="entry name" value="DUF167"/>
    <property type="match status" value="1"/>
</dbReference>
<dbReference type="HAMAP" id="MF_00634">
    <property type="entry name" value="UPF0235"/>
    <property type="match status" value="1"/>
</dbReference>
<proteinExistence type="inferred from homology"/>